<name>A0A2Z7BYC6_9LAMI</name>
<comment type="similarity">
    <text evidence="6">Belongs to the HFCD (homooligomeric flavin containing Cys decarboxylase) superfamily.</text>
</comment>
<dbReference type="Gene3D" id="3.40.50.1950">
    <property type="entry name" value="Flavin prenyltransferase-like"/>
    <property type="match status" value="1"/>
</dbReference>
<dbReference type="PANTHER" id="PTHR14359:SF6">
    <property type="entry name" value="PHOSPHOPANTOTHENOYLCYSTEINE DECARBOXYLASE"/>
    <property type="match status" value="1"/>
</dbReference>
<keyword evidence="3" id="KW-0288">FMN</keyword>
<dbReference type="AlphaFoldDB" id="A0A2Z7BYC6"/>
<dbReference type="EC" id="4.1.1.36" evidence="8"/>
<dbReference type="Pfam" id="PF02441">
    <property type="entry name" value="Flavoprotein"/>
    <property type="match status" value="1"/>
</dbReference>
<gene>
    <name evidence="10" type="ORF">F511_32954</name>
</gene>
<evidence type="ECO:0000256" key="2">
    <source>
        <dbReference type="ARBA" id="ARBA00022604"/>
    </source>
</evidence>
<dbReference type="Proteomes" id="UP000250235">
    <property type="component" value="Unassembled WGS sequence"/>
</dbReference>
<dbReference type="GO" id="GO:0004633">
    <property type="term" value="F:phosphopantothenoylcysteine decarboxylase activity"/>
    <property type="evidence" value="ECO:0007669"/>
    <property type="project" value="UniProtKB-EC"/>
</dbReference>
<evidence type="ECO:0000256" key="6">
    <source>
        <dbReference type="ARBA" id="ARBA00038350"/>
    </source>
</evidence>
<sequence length="197" mass="22299">MAHPQPANARKRSLQINKTTRRPRILLAACGSVGALKFDIICREFCKWAEIKAVATKASLNFMDMKSFRRGVPLYADEREWSDWKKEGDSVLHIELREWADIMVIAPLSANTLAKIAGGLCDNLLTSIVRAWDYTKPIFVAPSMNAFMWSLSITEEQLKSIDELGISCIRPKNGVMPEIHDINDTVRLFLGTREFTD</sequence>
<evidence type="ECO:0000256" key="8">
    <source>
        <dbReference type="ARBA" id="ARBA00066422"/>
    </source>
</evidence>
<keyword evidence="5" id="KW-0173">Coenzyme A biosynthesis</keyword>
<evidence type="ECO:0000259" key="9">
    <source>
        <dbReference type="Pfam" id="PF02441"/>
    </source>
</evidence>
<keyword evidence="4" id="KW-0210">Decarboxylase</keyword>
<dbReference type="PANTHER" id="PTHR14359">
    <property type="entry name" value="HOMO-OLIGOMERIC FLAVIN CONTAINING CYS DECARBOXYLASE FAMILY"/>
    <property type="match status" value="1"/>
</dbReference>
<evidence type="ECO:0000256" key="5">
    <source>
        <dbReference type="ARBA" id="ARBA00022993"/>
    </source>
</evidence>
<dbReference type="InterPro" id="IPR036551">
    <property type="entry name" value="Flavin_trans-like"/>
</dbReference>
<reference evidence="10 11" key="1">
    <citation type="journal article" date="2015" name="Proc. Natl. Acad. Sci. U.S.A.">
        <title>The resurrection genome of Boea hygrometrica: A blueprint for survival of dehydration.</title>
        <authorList>
            <person name="Xiao L."/>
            <person name="Yang G."/>
            <person name="Zhang L."/>
            <person name="Yang X."/>
            <person name="Zhao S."/>
            <person name="Ji Z."/>
            <person name="Zhou Q."/>
            <person name="Hu M."/>
            <person name="Wang Y."/>
            <person name="Chen M."/>
            <person name="Xu Y."/>
            <person name="Jin H."/>
            <person name="Xiao X."/>
            <person name="Hu G."/>
            <person name="Bao F."/>
            <person name="Hu Y."/>
            <person name="Wan P."/>
            <person name="Li L."/>
            <person name="Deng X."/>
            <person name="Kuang T."/>
            <person name="Xiang C."/>
            <person name="Zhu J.K."/>
            <person name="Oliver M.J."/>
            <person name="He Y."/>
        </authorList>
    </citation>
    <scope>NUCLEOTIDE SEQUENCE [LARGE SCALE GENOMIC DNA]</scope>
    <source>
        <strain evidence="11">cv. XS01</strain>
    </source>
</reference>
<dbReference type="SUPFAM" id="SSF52507">
    <property type="entry name" value="Homo-oligomeric flavin-containing Cys decarboxylases, HFCD"/>
    <property type="match status" value="1"/>
</dbReference>
<evidence type="ECO:0000313" key="11">
    <source>
        <dbReference type="Proteomes" id="UP000250235"/>
    </source>
</evidence>
<evidence type="ECO:0000313" key="10">
    <source>
        <dbReference type="EMBL" id="KZV39642.1"/>
    </source>
</evidence>
<comment type="pathway">
    <text evidence="7">Cofactor biosynthesis; coenzyme A biosynthesis; CoA from (R)-pantothenate: step 3/5.</text>
</comment>
<dbReference type="GO" id="GO:0010181">
    <property type="term" value="F:FMN binding"/>
    <property type="evidence" value="ECO:0007669"/>
    <property type="project" value="TreeGrafter"/>
</dbReference>
<evidence type="ECO:0000256" key="4">
    <source>
        <dbReference type="ARBA" id="ARBA00022793"/>
    </source>
</evidence>
<keyword evidence="2" id="KW-0341">Growth regulation</keyword>
<comment type="cofactor">
    <cofactor evidence="1">
        <name>FMN</name>
        <dbReference type="ChEBI" id="CHEBI:58210"/>
    </cofactor>
</comment>
<dbReference type="EMBL" id="KV000906">
    <property type="protein sequence ID" value="KZV39642.1"/>
    <property type="molecule type" value="Genomic_DNA"/>
</dbReference>
<dbReference type="InterPro" id="IPR003382">
    <property type="entry name" value="Flavoprotein"/>
</dbReference>
<accession>A0A2Z7BYC6</accession>
<keyword evidence="4" id="KW-0456">Lyase</keyword>
<keyword evidence="3" id="KW-0285">Flavoprotein</keyword>
<evidence type="ECO:0000256" key="7">
    <source>
        <dbReference type="ARBA" id="ARBA00060685"/>
    </source>
</evidence>
<dbReference type="GO" id="GO:0015937">
    <property type="term" value="P:coenzyme A biosynthetic process"/>
    <property type="evidence" value="ECO:0007669"/>
    <property type="project" value="UniProtKB-KW"/>
</dbReference>
<proteinExistence type="inferred from homology"/>
<keyword evidence="11" id="KW-1185">Reference proteome</keyword>
<dbReference type="OrthoDB" id="1532798at2759"/>
<feature type="domain" description="Flavoprotein" evidence="9">
    <location>
        <begin position="24"/>
        <end position="186"/>
    </location>
</feature>
<evidence type="ECO:0000256" key="1">
    <source>
        <dbReference type="ARBA" id="ARBA00001917"/>
    </source>
</evidence>
<protein>
    <recommendedName>
        <fullName evidence="8">phosphopantothenoylcysteine decarboxylase</fullName>
        <ecNumber evidence="8">4.1.1.36</ecNumber>
    </recommendedName>
</protein>
<evidence type="ECO:0000256" key="3">
    <source>
        <dbReference type="ARBA" id="ARBA00022643"/>
    </source>
</evidence>
<organism evidence="10 11">
    <name type="scientific">Dorcoceras hygrometricum</name>
    <dbReference type="NCBI Taxonomy" id="472368"/>
    <lineage>
        <taxon>Eukaryota</taxon>
        <taxon>Viridiplantae</taxon>
        <taxon>Streptophyta</taxon>
        <taxon>Embryophyta</taxon>
        <taxon>Tracheophyta</taxon>
        <taxon>Spermatophyta</taxon>
        <taxon>Magnoliopsida</taxon>
        <taxon>eudicotyledons</taxon>
        <taxon>Gunneridae</taxon>
        <taxon>Pentapetalae</taxon>
        <taxon>asterids</taxon>
        <taxon>lamiids</taxon>
        <taxon>Lamiales</taxon>
        <taxon>Gesneriaceae</taxon>
        <taxon>Didymocarpoideae</taxon>
        <taxon>Trichosporeae</taxon>
        <taxon>Loxocarpinae</taxon>
        <taxon>Dorcoceras</taxon>
    </lineage>
</organism>
<dbReference type="GO" id="GO:0071513">
    <property type="term" value="C:phosphopantothenoylcysteine decarboxylase complex"/>
    <property type="evidence" value="ECO:0007669"/>
    <property type="project" value="TreeGrafter"/>
</dbReference>